<dbReference type="Gene3D" id="2.40.128.110">
    <property type="entry name" value="Lipid/polyisoprenoid-binding, YceI-like"/>
    <property type="match status" value="1"/>
</dbReference>
<evidence type="ECO:0000256" key="2">
    <source>
        <dbReference type="SAM" id="SignalP"/>
    </source>
</evidence>
<protein>
    <submittedName>
        <fullName evidence="4">YceI family protein</fullName>
    </submittedName>
</protein>
<feature type="region of interest" description="Disordered" evidence="1">
    <location>
        <begin position="28"/>
        <end position="51"/>
    </location>
</feature>
<dbReference type="InterPro" id="IPR036761">
    <property type="entry name" value="TTHA0802/YceI-like_sf"/>
</dbReference>
<organism evidence="4 5">
    <name type="scientific">Polyangium fumosum</name>
    <dbReference type="NCBI Taxonomy" id="889272"/>
    <lineage>
        <taxon>Bacteria</taxon>
        <taxon>Pseudomonadati</taxon>
        <taxon>Myxococcota</taxon>
        <taxon>Polyangia</taxon>
        <taxon>Polyangiales</taxon>
        <taxon>Polyangiaceae</taxon>
        <taxon>Polyangium</taxon>
    </lineage>
</organism>
<dbReference type="SUPFAM" id="SSF101874">
    <property type="entry name" value="YceI-like"/>
    <property type="match status" value="1"/>
</dbReference>
<evidence type="ECO:0000256" key="1">
    <source>
        <dbReference type="SAM" id="MobiDB-lite"/>
    </source>
</evidence>
<dbReference type="Proteomes" id="UP000309215">
    <property type="component" value="Unassembled WGS sequence"/>
</dbReference>
<dbReference type="PANTHER" id="PTHR34406:SF1">
    <property type="entry name" value="PROTEIN YCEI"/>
    <property type="match status" value="1"/>
</dbReference>
<comment type="caution">
    <text evidence="4">The sequence shown here is derived from an EMBL/GenBank/DDBJ whole genome shotgun (WGS) entry which is preliminary data.</text>
</comment>
<keyword evidence="5" id="KW-1185">Reference proteome</keyword>
<dbReference type="PROSITE" id="PS51257">
    <property type="entry name" value="PROKAR_LIPOPROTEIN"/>
    <property type="match status" value="1"/>
</dbReference>
<feature type="domain" description="Lipid/polyisoprenoid-binding YceI-like" evidence="3">
    <location>
        <begin position="55"/>
        <end position="216"/>
    </location>
</feature>
<dbReference type="RefSeq" id="WP_136929561.1">
    <property type="nucleotide sequence ID" value="NZ_SSMQ01000012.1"/>
</dbReference>
<keyword evidence="2" id="KW-0732">Signal</keyword>
<feature type="signal peptide" evidence="2">
    <location>
        <begin position="1"/>
        <end position="20"/>
    </location>
</feature>
<proteinExistence type="predicted"/>
<name>A0A4V5PPX2_9BACT</name>
<dbReference type="InterPro" id="IPR007372">
    <property type="entry name" value="Lipid/polyisoprenoid-bd_YceI"/>
</dbReference>
<dbReference type="EMBL" id="SSMQ01000012">
    <property type="protein sequence ID" value="TKD08964.1"/>
    <property type="molecule type" value="Genomic_DNA"/>
</dbReference>
<sequence length="219" mass="22884">MRTIRFVVLAAAVPALLSLAACEDPAKDKPKATVAPASSAQAETKPAATTATTETLDVDAAASTVGFIGSKVTGKHEGKFEKIAGKITLADGKAEGGRISFEVETASVKTDAADLDKHLKNADFFDVEKFPKATFTSTEIKAGGTNGATHTVTGDLDLHGVKKSITFPVTITIAADAATGTAEFSINRKDFNITIAGKPDDLIRDDVLLKLTLKAPRKK</sequence>
<accession>A0A4V5PPX2</accession>
<dbReference type="OrthoDB" id="9811006at2"/>
<evidence type="ECO:0000313" key="5">
    <source>
        <dbReference type="Proteomes" id="UP000309215"/>
    </source>
</evidence>
<feature type="chain" id="PRO_5020801897" evidence="2">
    <location>
        <begin position="21"/>
        <end position="219"/>
    </location>
</feature>
<evidence type="ECO:0000313" key="4">
    <source>
        <dbReference type="EMBL" id="TKD08964.1"/>
    </source>
</evidence>
<dbReference type="Pfam" id="PF04264">
    <property type="entry name" value="YceI"/>
    <property type="match status" value="1"/>
</dbReference>
<dbReference type="SMART" id="SM00867">
    <property type="entry name" value="YceI"/>
    <property type="match status" value="1"/>
</dbReference>
<dbReference type="AlphaFoldDB" id="A0A4V5PPX2"/>
<dbReference type="PANTHER" id="PTHR34406">
    <property type="entry name" value="PROTEIN YCEI"/>
    <property type="match status" value="1"/>
</dbReference>
<gene>
    <name evidence="4" type="ORF">E8A74_14370</name>
</gene>
<evidence type="ECO:0000259" key="3">
    <source>
        <dbReference type="SMART" id="SM00867"/>
    </source>
</evidence>
<feature type="compositionally biased region" description="Low complexity" evidence="1">
    <location>
        <begin position="40"/>
        <end position="51"/>
    </location>
</feature>
<reference evidence="4 5" key="1">
    <citation type="submission" date="2019-04" db="EMBL/GenBank/DDBJ databases">
        <authorList>
            <person name="Li Y."/>
            <person name="Wang J."/>
        </authorList>
    </citation>
    <scope>NUCLEOTIDE SEQUENCE [LARGE SCALE GENOMIC DNA]</scope>
    <source>
        <strain evidence="4 5">DSM 14668</strain>
    </source>
</reference>